<feature type="transmembrane region" description="Helical" evidence="7">
    <location>
        <begin position="78"/>
        <end position="97"/>
    </location>
</feature>
<feature type="domain" description="Cation/H+ exchanger transmembrane" evidence="8">
    <location>
        <begin position="8"/>
        <end position="181"/>
    </location>
</feature>
<comment type="similarity">
    <text evidence="2">Belongs to the monovalent cation:proton antiporter 2 (CPA2) transporter (TC 2.A.37) family.</text>
</comment>
<proteinExistence type="inferred from homology"/>
<dbReference type="GO" id="GO:0016020">
    <property type="term" value="C:membrane"/>
    <property type="evidence" value="ECO:0007669"/>
    <property type="project" value="UniProtKB-SubCell"/>
</dbReference>
<feature type="transmembrane region" description="Helical" evidence="7">
    <location>
        <begin position="142"/>
        <end position="161"/>
    </location>
</feature>
<evidence type="ECO:0000256" key="1">
    <source>
        <dbReference type="ARBA" id="ARBA00004141"/>
    </source>
</evidence>
<protein>
    <submittedName>
        <fullName evidence="9">Glutathione-regulated potassium-efflux system protein KefB</fullName>
        <ecNumber evidence="9">3.6.3.32</ecNumber>
    </submittedName>
</protein>
<accession>A0A087RQJ1</accession>
<evidence type="ECO:0000256" key="4">
    <source>
        <dbReference type="ARBA" id="ARBA00022692"/>
    </source>
</evidence>
<evidence type="ECO:0000313" key="9">
    <source>
        <dbReference type="EMBL" id="KFM15745.1"/>
    </source>
</evidence>
<keyword evidence="6 7" id="KW-0472">Membrane</keyword>
<dbReference type="GO" id="GO:1902600">
    <property type="term" value="P:proton transmembrane transport"/>
    <property type="evidence" value="ECO:0007669"/>
    <property type="project" value="InterPro"/>
</dbReference>
<gene>
    <name evidence="9" type="primary">kefB</name>
    <name evidence="9" type="ORF">AAA799P11_01479</name>
</gene>
<dbReference type="PANTHER" id="PTHR42751:SF3">
    <property type="entry name" value="SODIUM_GLUTAMATE SYMPORTER"/>
    <property type="match status" value="1"/>
</dbReference>
<evidence type="ECO:0000256" key="3">
    <source>
        <dbReference type="ARBA" id="ARBA00022448"/>
    </source>
</evidence>
<evidence type="ECO:0000256" key="6">
    <source>
        <dbReference type="ARBA" id="ARBA00023136"/>
    </source>
</evidence>
<keyword evidence="4 7" id="KW-0812">Transmembrane</keyword>
<comment type="subcellular location">
    <subcellularLocation>
        <location evidence="1">Membrane</location>
        <topology evidence="1">Multi-pass membrane protein</topology>
    </subcellularLocation>
</comment>
<organism evidence="9 10">
    <name type="scientific">Marine Group I thaumarchaeote SCGC AAA799-P11</name>
    <dbReference type="NCBI Taxonomy" id="1502295"/>
    <lineage>
        <taxon>Archaea</taxon>
        <taxon>Nitrososphaerota</taxon>
        <taxon>Marine Group I</taxon>
    </lineage>
</organism>
<feature type="transmembrane region" description="Helical" evidence="7">
    <location>
        <begin position="48"/>
        <end position="72"/>
    </location>
</feature>
<keyword evidence="5 7" id="KW-1133">Transmembrane helix</keyword>
<evidence type="ECO:0000256" key="2">
    <source>
        <dbReference type="ARBA" id="ARBA00005551"/>
    </source>
</evidence>
<name>A0A087RQJ1_9ARCH</name>
<keyword evidence="3" id="KW-0813">Transport</keyword>
<feature type="non-terminal residue" evidence="9">
    <location>
        <position position="1"/>
    </location>
</feature>
<dbReference type="InterPro" id="IPR006153">
    <property type="entry name" value="Cation/H_exchanger_TM"/>
</dbReference>
<dbReference type="AlphaFoldDB" id="A0A087RQJ1"/>
<dbReference type="InterPro" id="IPR038770">
    <property type="entry name" value="Na+/solute_symporter_sf"/>
</dbReference>
<dbReference type="Gene3D" id="1.20.1530.20">
    <property type="match status" value="1"/>
</dbReference>
<dbReference type="GO" id="GO:0015297">
    <property type="term" value="F:antiporter activity"/>
    <property type="evidence" value="ECO:0007669"/>
    <property type="project" value="InterPro"/>
</dbReference>
<keyword evidence="9" id="KW-0378">Hydrolase</keyword>
<dbReference type="EMBL" id="JOSZ01000074">
    <property type="protein sequence ID" value="KFM15745.1"/>
    <property type="molecule type" value="Genomic_DNA"/>
</dbReference>
<dbReference type="Proteomes" id="UP000029387">
    <property type="component" value="Unassembled WGS sequence"/>
</dbReference>
<comment type="caution">
    <text evidence="9">The sequence shown here is derived from an EMBL/GenBank/DDBJ whole genome shotgun (WGS) entry which is preliminary data.</text>
</comment>
<keyword evidence="10" id="KW-1185">Reference proteome</keyword>
<sequence length="208" mass="21863">PSADVLEGVGILSDISALNLFAEIGVILLLFVIGIEFPYAKIKSIGRVAVGVGTIGLFSTLGVVFCTATALGLEFMDALFIAAALSISSTAIIVKILEDMGKIKKESSILVLGILIVEDVIAVILISSLQSIALVGSVSVESIVVVVLVATGLIVGTFTVGTRVIPPLIDRVAAAEHREILLICKYCGIISRNWCLFGRCFSSRIKVC</sequence>
<dbReference type="EC" id="3.6.3.32" evidence="9"/>
<reference evidence="9 10" key="1">
    <citation type="submission" date="2014-06" db="EMBL/GenBank/DDBJ databases">
        <authorList>
            <person name="Ngugi D.K."/>
            <person name="Blom J."/>
            <person name="Alam I."/>
            <person name="Rashid M."/>
            <person name="Baalawi W."/>
            <person name="Zhang G."/>
            <person name="Hikmawan T."/>
            <person name="Guan Y."/>
            <person name="Antunes A."/>
            <person name="Siam R."/>
            <person name="El-Dorry H."/>
            <person name="Bajic V."/>
            <person name="Stingl U."/>
        </authorList>
    </citation>
    <scope>NUCLEOTIDE SEQUENCE [LARGE SCALE GENOMIC DNA]</scope>
    <source>
        <strain evidence="9">SCGC AAA799-P11</strain>
    </source>
</reference>
<evidence type="ECO:0000259" key="8">
    <source>
        <dbReference type="Pfam" id="PF00999"/>
    </source>
</evidence>
<dbReference type="PANTHER" id="PTHR42751">
    <property type="entry name" value="SODIUM/HYDROGEN EXCHANGER FAMILY/TRKA DOMAIN PROTEIN"/>
    <property type="match status" value="1"/>
</dbReference>
<dbReference type="PATRIC" id="fig|1502295.3.peg.1379"/>
<dbReference type="Pfam" id="PF00999">
    <property type="entry name" value="Na_H_Exchanger"/>
    <property type="match status" value="1"/>
</dbReference>
<evidence type="ECO:0000256" key="7">
    <source>
        <dbReference type="SAM" id="Phobius"/>
    </source>
</evidence>
<feature type="transmembrane region" description="Helical" evidence="7">
    <location>
        <begin position="109"/>
        <end position="136"/>
    </location>
</feature>
<dbReference type="GO" id="GO:0016787">
    <property type="term" value="F:hydrolase activity"/>
    <property type="evidence" value="ECO:0007669"/>
    <property type="project" value="UniProtKB-KW"/>
</dbReference>
<evidence type="ECO:0000313" key="10">
    <source>
        <dbReference type="Proteomes" id="UP000029387"/>
    </source>
</evidence>
<evidence type="ECO:0000256" key="5">
    <source>
        <dbReference type="ARBA" id="ARBA00022989"/>
    </source>
</evidence>
<feature type="transmembrane region" description="Helical" evidence="7">
    <location>
        <begin position="20"/>
        <end position="39"/>
    </location>
</feature>